<sequence length="220" mass="26631">MQQLRQIIIIIVSFYFNYCQQQKQTNCLLLIYKGFQLEQIKLLIINLIQTFKNISILASQLQYKQVYLFFSLFFLVLFTLFLVKKFFFFFKYLLVISVLIKIDNFVSKCLSIQIAEQDNSESVNFFIVFLFRVYFYLFAMKNCLFYCCFFNSSEQFLRQLKVNFYFFLCKVDNKYKIKQRLTKQQLNDSLCSSYFLYRSAITLQGQVQNINYIKKTYQKA</sequence>
<gene>
    <name evidence="2" type="ORF">TTHERM_000947459</name>
</gene>
<keyword evidence="3" id="KW-1185">Reference proteome</keyword>
<dbReference type="AlphaFoldDB" id="W7XDI4"/>
<protein>
    <submittedName>
        <fullName evidence="2">Transmembrane protein, putative</fullName>
    </submittedName>
</protein>
<dbReference type="KEGG" id="tet:TTHERM_000947459"/>
<feature type="transmembrane region" description="Helical" evidence="1">
    <location>
        <begin position="66"/>
        <end position="83"/>
    </location>
</feature>
<dbReference type="RefSeq" id="XP_012655574.1">
    <property type="nucleotide sequence ID" value="XM_012800120.1"/>
</dbReference>
<dbReference type="InParanoid" id="W7XDI4"/>
<feature type="transmembrane region" description="Helical" evidence="1">
    <location>
        <begin position="122"/>
        <end position="139"/>
    </location>
</feature>
<proteinExistence type="predicted"/>
<accession>W7XDI4</accession>
<dbReference type="GeneID" id="24441201"/>
<keyword evidence="1" id="KW-0472">Membrane</keyword>
<dbReference type="Proteomes" id="UP000009168">
    <property type="component" value="Unassembled WGS sequence"/>
</dbReference>
<evidence type="ECO:0000256" key="1">
    <source>
        <dbReference type="SAM" id="Phobius"/>
    </source>
</evidence>
<reference evidence="3" key="1">
    <citation type="journal article" date="2006" name="PLoS Biol.">
        <title>Macronuclear genome sequence of the ciliate Tetrahymena thermophila, a model eukaryote.</title>
        <authorList>
            <person name="Eisen J.A."/>
            <person name="Coyne R.S."/>
            <person name="Wu M."/>
            <person name="Wu D."/>
            <person name="Thiagarajan M."/>
            <person name="Wortman J.R."/>
            <person name="Badger J.H."/>
            <person name="Ren Q."/>
            <person name="Amedeo P."/>
            <person name="Jones K.M."/>
            <person name="Tallon L.J."/>
            <person name="Delcher A.L."/>
            <person name="Salzberg S.L."/>
            <person name="Silva J.C."/>
            <person name="Haas B.J."/>
            <person name="Majoros W.H."/>
            <person name="Farzad M."/>
            <person name="Carlton J.M."/>
            <person name="Smith R.K. Jr."/>
            <person name="Garg J."/>
            <person name="Pearlman R.E."/>
            <person name="Karrer K.M."/>
            <person name="Sun L."/>
            <person name="Manning G."/>
            <person name="Elde N.C."/>
            <person name="Turkewitz A.P."/>
            <person name="Asai D.J."/>
            <person name="Wilkes D.E."/>
            <person name="Wang Y."/>
            <person name="Cai H."/>
            <person name="Collins K."/>
            <person name="Stewart B.A."/>
            <person name="Lee S.R."/>
            <person name="Wilamowska K."/>
            <person name="Weinberg Z."/>
            <person name="Ruzzo W.L."/>
            <person name="Wloga D."/>
            <person name="Gaertig J."/>
            <person name="Frankel J."/>
            <person name="Tsao C.-C."/>
            <person name="Gorovsky M.A."/>
            <person name="Keeling P.J."/>
            <person name="Waller R.F."/>
            <person name="Patron N.J."/>
            <person name="Cherry J.M."/>
            <person name="Stover N.A."/>
            <person name="Krieger C.J."/>
            <person name="del Toro C."/>
            <person name="Ryder H.F."/>
            <person name="Williamson S.C."/>
            <person name="Barbeau R.A."/>
            <person name="Hamilton E.P."/>
            <person name="Orias E."/>
        </authorList>
    </citation>
    <scope>NUCLEOTIDE SEQUENCE [LARGE SCALE GENOMIC DNA]</scope>
    <source>
        <strain evidence="3">SB210</strain>
    </source>
</reference>
<keyword evidence="1 2" id="KW-0812">Transmembrane</keyword>
<evidence type="ECO:0000313" key="3">
    <source>
        <dbReference type="Proteomes" id="UP000009168"/>
    </source>
</evidence>
<organism evidence="2 3">
    <name type="scientific">Tetrahymena thermophila (strain SB210)</name>
    <dbReference type="NCBI Taxonomy" id="312017"/>
    <lineage>
        <taxon>Eukaryota</taxon>
        <taxon>Sar</taxon>
        <taxon>Alveolata</taxon>
        <taxon>Ciliophora</taxon>
        <taxon>Intramacronucleata</taxon>
        <taxon>Oligohymenophorea</taxon>
        <taxon>Hymenostomatida</taxon>
        <taxon>Tetrahymenina</taxon>
        <taxon>Tetrahymenidae</taxon>
        <taxon>Tetrahymena</taxon>
    </lineage>
</organism>
<name>W7XDI4_TETTS</name>
<evidence type="ECO:0000313" key="2">
    <source>
        <dbReference type="EMBL" id="EWS71896.1"/>
    </source>
</evidence>
<keyword evidence="1" id="KW-1133">Transmembrane helix</keyword>
<dbReference type="EMBL" id="GG662452">
    <property type="protein sequence ID" value="EWS71896.1"/>
    <property type="molecule type" value="Genomic_DNA"/>
</dbReference>